<keyword evidence="9" id="KW-1015">Disulfide bond</keyword>
<dbReference type="PANTHER" id="PTHR24416:SF580">
    <property type="entry name" value="DISCOIDIN DOMAIN RECEPTOR, ISOFORM F"/>
    <property type="match status" value="1"/>
</dbReference>
<feature type="signal peptide" evidence="17">
    <location>
        <begin position="1"/>
        <end position="23"/>
    </location>
</feature>
<keyword evidence="8 16" id="KW-0472">Membrane</keyword>
<evidence type="ECO:0000256" key="11">
    <source>
        <dbReference type="ARBA" id="ARBA00023180"/>
    </source>
</evidence>
<feature type="compositionally biased region" description="Low complexity" evidence="15">
    <location>
        <begin position="592"/>
        <end position="608"/>
    </location>
</feature>
<dbReference type="PROSITE" id="PS01286">
    <property type="entry name" value="FA58C_2"/>
    <property type="match status" value="1"/>
</dbReference>
<keyword evidence="7 16" id="KW-1133">Transmembrane helix</keyword>
<dbReference type="PROSITE" id="PS50011">
    <property type="entry name" value="PROTEIN_KINASE_DOM"/>
    <property type="match status" value="1"/>
</dbReference>
<reference evidence="20" key="1">
    <citation type="submission" date="2021-05" db="EMBL/GenBank/DDBJ databases">
        <authorList>
            <person name="Alioto T."/>
            <person name="Alioto T."/>
            <person name="Gomez Garrido J."/>
        </authorList>
    </citation>
    <scope>NUCLEOTIDE SEQUENCE</scope>
</reference>
<dbReference type="Gene3D" id="3.30.200.20">
    <property type="entry name" value="Phosphorylase Kinase, domain 1"/>
    <property type="match status" value="1"/>
</dbReference>
<dbReference type="PANTHER" id="PTHR24416">
    <property type="entry name" value="TYROSINE-PROTEIN KINASE RECEPTOR"/>
    <property type="match status" value="1"/>
</dbReference>
<comment type="subcellular location">
    <subcellularLocation>
        <location evidence="1">Cell membrane</location>
        <topology evidence="1">Single-pass type I membrane protein</topology>
    </subcellularLocation>
</comment>
<dbReference type="InterPro" id="IPR017441">
    <property type="entry name" value="Protein_kinase_ATP_BS"/>
</dbReference>
<evidence type="ECO:0000256" key="15">
    <source>
        <dbReference type="SAM" id="MobiDB-lite"/>
    </source>
</evidence>
<dbReference type="Pfam" id="PF07714">
    <property type="entry name" value="PK_Tyr_Ser-Thr"/>
    <property type="match status" value="1"/>
</dbReference>
<evidence type="ECO:0000259" key="19">
    <source>
        <dbReference type="PROSITE" id="PS50022"/>
    </source>
</evidence>
<dbReference type="GO" id="GO:0038062">
    <property type="term" value="F:protein tyrosine kinase collagen receptor activity"/>
    <property type="evidence" value="ECO:0007669"/>
    <property type="project" value="TreeGrafter"/>
</dbReference>
<dbReference type="InterPro" id="IPR048525">
    <property type="entry name" value="DDR1-2_DS-like"/>
</dbReference>
<organism evidence="20">
    <name type="scientific">Cacopsylla melanoneura</name>
    <dbReference type="NCBI Taxonomy" id="428564"/>
    <lineage>
        <taxon>Eukaryota</taxon>
        <taxon>Metazoa</taxon>
        <taxon>Ecdysozoa</taxon>
        <taxon>Arthropoda</taxon>
        <taxon>Hexapoda</taxon>
        <taxon>Insecta</taxon>
        <taxon>Pterygota</taxon>
        <taxon>Neoptera</taxon>
        <taxon>Paraneoptera</taxon>
        <taxon>Hemiptera</taxon>
        <taxon>Sternorrhyncha</taxon>
        <taxon>Psylloidea</taxon>
        <taxon>Psyllidae</taxon>
        <taxon>Psyllinae</taxon>
        <taxon>Cacopsylla</taxon>
    </lineage>
</organism>
<keyword evidence="4 17" id="KW-0732">Signal</keyword>
<dbReference type="InterPro" id="IPR050122">
    <property type="entry name" value="RTK"/>
</dbReference>
<feature type="domain" description="F5/8 type C" evidence="19">
    <location>
        <begin position="29"/>
        <end position="185"/>
    </location>
</feature>
<keyword evidence="5 14" id="KW-0547">Nucleotide-binding</keyword>
<evidence type="ECO:0000256" key="6">
    <source>
        <dbReference type="ARBA" id="ARBA00022840"/>
    </source>
</evidence>
<comment type="similarity">
    <text evidence="13">Belongs to the protein kinase superfamily. Tyr protein kinase family. Insulin receptor subfamily.</text>
</comment>
<evidence type="ECO:0000256" key="3">
    <source>
        <dbReference type="ARBA" id="ARBA00022692"/>
    </source>
</evidence>
<evidence type="ECO:0000313" key="20">
    <source>
        <dbReference type="EMBL" id="CAG6755971.1"/>
    </source>
</evidence>
<feature type="chain" id="PRO_5034705555" evidence="17">
    <location>
        <begin position="24"/>
        <end position="932"/>
    </location>
</feature>
<keyword evidence="10 20" id="KW-0675">Receptor</keyword>
<dbReference type="FunFam" id="2.60.120.260:FF:000007">
    <property type="entry name" value="Discoidin domain receptor tyrosine kinase 1"/>
    <property type="match status" value="1"/>
</dbReference>
<dbReference type="Gene3D" id="1.10.510.10">
    <property type="entry name" value="Transferase(Phosphotransferase) domain 1"/>
    <property type="match status" value="1"/>
</dbReference>
<feature type="binding site" evidence="14">
    <location>
        <position position="676"/>
    </location>
    <ligand>
        <name>ATP</name>
        <dbReference type="ChEBI" id="CHEBI:30616"/>
    </ligand>
</feature>
<feature type="region of interest" description="Disordered" evidence="15">
    <location>
        <begin position="580"/>
        <end position="628"/>
    </location>
</feature>
<keyword evidence="3 16" id="KW-0812">Transmembrane</keyword>
<evidence type="ECO:0000256" key="17">
    <source>
        <dbReference type="SAM" id="SignalP"/>
    </source>
</evidence>
<dbReference type="GO" id="GO:0005886">
    <property type="term" value="C:plasma membrane"/>
    <property type="evidence" value="ECO:0007669"/>
    <property type="project" value="UniProtKB-SubCell"/>
</dbReference>
<dbReference type="GO" id="GO:0005518">
    <property type="term" value="F:collagen binding"/>
    <property type="evidence" value="ECO:0007669"/>
    <property type="project" value="TreeGrafter"/>
</dbReference>
<feature type="domain" description="Protein kinase" evidence="18">
    <location>
        <begin position="637"/>
        <end position="920"/>
    </location>
</feature>
<dbReference type="GO" id="GO:0043235">
    <property type="term" value="C:receptor complex"/>
    <property type="evidence" value="ECO:0007669"/>
    <property type="project" value="TreeGrafter"/>
</dbReference>
<dbReference type="PROSITE" id="PS00107">
    <property type="entry name" value="PROTEIN_KINASE_ATP"/>
    <property type="match status" value="1"/>
</dbReference>
<dbReference type="InterPro" id="IPR000719">
    <property type="entry name" value="Prot_kinase_dom"/>
</dbReference>
<dbReference type="InterPro" id="IPR001245">
    <property type="entry name" value="Ser-Thr/Tyr_kinase_cat_dom"/>
</dbReference>
<dbReference type="AlphaFoldDB" id="A0A8D8ZZC3"/>
<dbReference type="InterPro" id="IPR008266">
    <property type="entry name" value="Tyr_kinase_AS"/>
</dbReference>
<dbReference type="InterPro" id="IPR008979">
    <property type="entry name" value="Galactose-bd-like_sf"/>
</dbReference>
<evidence type="ECO:0000256" key="7">
    <source>
        <dbReference type="ARBA" id="ARBA00022989"/>
    </source>
</evidence>
<dbReference type="InterPro" id="IPR011009">
    <property type="entry name" value="Kinase-like_dom_sf"/>
</dbReference>
<sequence>MLPELGPVVTLLLLLLASQVNYALELVNCGRPLGLENGVIPDKDISASSAHDSSSVGPQFGRLRHDKNGGAWCPKHTVSNDGHEYMEVNLHDLHIVTGVQLQGRFGNGLGQEYAEQIVVDFWRPGFTKWRRWKGRNGKEIVPGNINTYTVADQRFDPPIIGSKVRIIPYSEIARTVCMRIELMGCLYEEGLVSYSMPQGNIKTFDTSHSLDLTDKTYDGIKEDGILTGGLGQLTDGQVGADNFKMDAKSRAKGYEWVGWRNDSFPYGKPVEMVFEFDRVRNFTAMHLHINNYYTKDIQVFSHANVYLSLGGRQFSLEPIQFTYMPDTIMEKARNVTIKLHHKQAKFLKLQMYFSSQWLLISEIYFQAVIVPEGFIEDMDEEENFIPVEENTKEDPLQRDEFHIRSDHMHKKYTGLASKKDSSDDKPLVGLLIFLLGGVIVILVAAIGFIILRHRRLKSTATNSVLSDSFVPTKNLNMKDLEMRVANGHVYGQVTMDEGEKTGGGAEGDIMYQEPFSRQTATCYTDSDLRLQAEYAVPLTSGYSSASVPISTPSRSLPPPLFFPPPPEKYYAATEICANGGASTPRSLPPTSPGSVSSKSARSGSSYEGRSPKRSPGKSQRSLEVPLTPLQSFPPDLMRLLDRVGQGQFAQLELCEVTQYPEWVSDHCKNCKLVIRKSLRHNVPAPVRQDFTDEALTHWRMRDPNIVQLLGANLTSDLLHVVYEFCQFGDLNQFLQEHIAESTSPRPPNAKTLSYGCLLYMATQIASGMKYLESINFVHKDLAARNCLVYYPGYSIKISNYGIVRSVYAADYADLGGESALPIRWMAWESIVKGKFSSKSDAWSFAVTLWEILTFAREQPYEDFSDQRVVEHVSHFARSTAKHIMLPQPINCPKEIFDLMCECWQKHDADRPNFREIHLFLQRKNLGYNPETN</sequence>
<evidence type="ECO:0000256" key="5">
    <source>
        <dbReference type="ARBA" id="ARBA00022741"/>
    </source>
</evidence>
<dbReference type="PROSITE" id="PS50022">
    <property type="entry name" value="FA58C_3"/>
    <property type="match status" value="1"/>
</dbReference>
<dbReference type="SUPFAM" id="SSF56112">
    <property type="entry name" value="Protein kinase-like (PK-like)"/>
    <property type="match status" value="1"/>
</dbReference>
<proteinExistence type="inferred from homology"/>
<keyword evidence="6 14" id="KW-0067">ATP-binding</keyword>
<dbReference type="Pfam" id="PF00754">
    <property type="entry name" value="F5_F8_type_C"/>
    <property type="match status" value="1"/>
</dbReference>
<dbReference type="GO" id="GO:0005524">
    <property type="term" value="F:ATP binding"/>
    <property type="evidence" value="ECO:0007669"/>
    <property type="project" value="UniProtKB-UniRule"/>
</dbReference>
<dbReference type="SMART" id="SM00231">
    <property type="entry name" value="FA58C"/>
    <property type="match status" value="1"/>
</dbReference>
<evidence type="ECO:0000259" key="18">
    <source>
        <dbReference type="PROSITE" id="PS50011"/>
    </source>
</evidence>
<evidence type="ECO:0000256" key="2">
    <source>
        <dbReference type="ARBA" id="ARBA00022475"/>
    </source>
</evidence>
<dbReference type="Gene3D" id="2.60.120.1190">
    <property type="match status" value="1"/>
</dbReference>
<evidence type="ECO:0000256" key="13">
    <source>
        <dbReference type="ARBA" id="ARBA00061639"/>
    </source>
</evidence>
<dbReference type="EMBL" id="HBUF01543458">
    <property type="protein sequence ID" value="CAG6755971.1"/>
    <property type="molecule type" value="Transcribed_RNA"/>
</dbReference>
<dbReference type="Pfam" id="PF21114">
    <property type="entry name" value="DDR1-2_DS-like"/>
    <property type="match status" value="1"/>
</dbReference>
<evidence type="ECO:0000256" key="1">
    <source>
        <dbReference type="ARBA" id="ARBA00004251"/>
    </source>
</evidence>
<evidence type="ECO:0000256" key="8">
    <source>
        <dbReference type="ARBA" id="ARBA00023136"/>
    </source>
</evidence>
<evidence type="ECO:0000256" key="16">
    <source>
        <dbReference type="SAM" id="Phobius"/>
    </source>
</evidence>
<evidence type="ECO:0000256" key="4">
    <source>
        <dbReference type="ARBA" id="ARBA00022729"/>
    </source>
</evidence>
<evidence type="ECO:0000256" key="9">
    <source>
        <dbReference type="ARBA" id="ARBA00023157"/>
    </source>
</evidence>
<protein>
    <submittedName>
        <fullName evidence="20">Discoidin domain-containing receptor 2</fullName>
    </submittedName>
</protein>
<evidence type="ECO:0000256" key="10">
    <source>
        <dbReference type="ARBA" id="ARBA00023170"/>
    </source>
</evidence>
<dbReference type="PROSITE" id="PS00109">
    <property type="entry name" value="PROTEIN_KINASE_TYR"/>
    <property type="match status" value="1"/>
</dbReference>
<dbReference type="PRINTS" id="PR00109">
    <property type="entry name" value="TYRKINASE"/>
</dbReference>
<dbReference type="Gene3D" id="2.60.120.260">
    <property type="entry name" value="Galactose-binding domain-like"/>
    <property type="match status" value="1"/>
</dbReference>
<accession>A0A8D8ZZC3</accession>
<dbReference type="GO" id="GO:0051897">
    <property type="term" value="P:positive regulation of phosphatidylinositol 3-kinase/protein kinase B signal transduction"/>
    <property type="evidence" value="ECO:0007669"/>
    <property type="project" value="TreeGrafter"/>
</dbReference>
<dbReference type="FunFam" id="1.10.510.10:FF:000053">
    <property type="entry name" value="Epithelial discoidin domain-containing receptor 1"/>
    <property type="match status" value="1"/>
</dbReference>
<keyword evidence="11" id="KW-0325">Glycoprotein</keyword>
<keyword evidence="2" id="KW-1003">Cell membrane</keyword>
<dbReference type="GO" id="GO:0048680">
    <property type="term" value="P:positive regulation of axon regeneration"/>
    <property type="evidence" value="ECO:0007669"/>
    <property type="project" value="UniProtKB-ARBA"/>
</dbReference>
<name>A0A8D8ZZC3_9HEMI</name>
<evidence type="ECO:0000256" key="12">
    <source>
        <dbReference type="ARBA" id="ARBA00051243"/>
    </source>
</evidence>
<dbReference type="InterPro" id="IPR000421">
    <property type="entry name" value="FA58C"/>
</dbReference>
<evidence type="ECO:0000256" key="14">
    <source>
        <dbReference type="PROSITE-ProRule" id="PRU10141"/>
    </source>
</evidence>
<dbReference type="SUPFAM" id="SSF49785">
    <property type="entry name" value="Galactose-binding domain-like"/>
    <property type="match status" value="1"/>
</dbReference>
<comment type="catalytic activity">
    <reaction evidence="12">
        <text>L-tyrosyl-[protein] + ATP = O-phospho-L-tyrosyl-[protein] + ADP + H(+)</text>
        <dbReference type="Rhea" id="RHEA:10596"/>
        <dbReference type="Rhea" id="RHEA-COMP:10136"/>
        <dbReference type="Rhea" id="RHEA-COMP:20101"/>
        <dbReference type="ChEBI" id="CHEBI:15378"/>
        <dbReference type="ChEBI" id="CHEBI:30616"/>
        <dbReference type="ChEBI" id="CHEBI:46858"/>
        <dbReference type="ChEBI" id="CHEBI:61978"/>
        <dbReference type="ChEBI" id="CHEBI:456216"/>
        <dbReference type="EC" id="2.7.10.1"/>
    </reaction>
</comment>
<feature type="transmembrane region" description="Helical" evidence="16">
    <location>
        <begin position="427"/>
        <end position="451"/>
    </location>
</feature>